<evidence type="ECO:0000313" key="2">
    <source>
        <dbReference type="Proteomes" id="UP001168537"/>
    </source>
</evidence>
<dbReference type="EMBL" id="JAUHJR010000002">
    <property type="protein sequence ID" value="MDN4161480.1"/>
    <property type="molecule type" value="Genomic_DNA"/>
</dbReference>
<dbReference type="RefSeq" id="WP_300960368.1">
    <property type="nucleotide sequence ID" value="NZ_JAUHJR010000002.1"/>
</dbReference>
<name>A0ABT8ETN5_9ACTN</name>
<comment type="caution">
    <text evidence="1">The sequence shown here is derived from an EMBL/GenBank/DDBJ whole genome shotgun (WGS) entry which is preliminary data.</text>
</comment>
<evidence type="ECO:0000313" key="1">
    <source>
        <dbReference type="EMBL" id="MDN4161480.1"/>
    </source>
</evidence>
<keyword evidence="2" id="KW-1185">Reference proteome</keyword>
<dbReference type="Proteomes" id="UP001168537">
    <property type="component" value="Unassembled WGS sequence"/>
</dbReference>
<organism evidence="1 2">
    <name type="scientific">Nocardioides abyssi</name>
    <dbReference type="NCBI Taxonomy" id="3058370"/>
    <lineage>
        <taxon>Bacteria</taxon>
        <taxon>Bacillati</taxon>
        <taxon>Actinomycetota</taxon>
        <taxon>Actinomycetes</taxon>
        <taxon>Propionibacteriales</taxon>
        <taxon>Nocardioidaceae</taxon>
        <taxon>Nocardioides</taxon>
    </lineage>
</organism>
<reference evidence="1" key="1">
    <citation type="submission" date="2023-06" db="EMBL/GenBank/DDBJ databases">
        <title>Draft genome sequence of Nocardioides sp. SOB72.</title>
        <authorList>
            <person name="Zhang G."/>
        </authorList>
    </citation>
    <scope>NUCLEOTIDE SEQUENCE</scope>
    <source>
        <strain evidence="1">SOB72</strain>
    </source>
</reference>
<sequence>MTPRGPGRDRTVVVGRQALLVQCWEVVLLRAGYEVQGVVRSPADPLPSRSTVLRSRPGTVLLLVDLDRELEDVVSLVSALADTGIPAVVLTRSSRGARWGQCLQHGAGTVIGSHEPMTAVLDALDLLSRGLPAVDRAERDALLELAGTWAAGDRLP</sequence>
<protein>
    <recommendedName>
        <fullName evidence="3">DNA-binding response regulator</fullName>
    </recommendedName>
</protein>
<evidence type="ECO:0008006" key="3">
    <source>
        <dbReference type="Google" id="ProtNLM"/>
    </source>
</evidence>
<accession>A0ABT8ETN5</accession>
<proteinExistence type="predicted"/>
<gene>
    <name evidence="1" type="ORF">QWY29_08970</name>
</gene>